<dbReference type="Proteomes" id="UP000184069">
    <property type="component" value="Unassembled WGS sequence"/>
</dbReference>
<sequence length="327" mass="38708">MLSITCALFIHAILFRYLGMDFFCYYNLFAAFFGVYILIYMRKLSFQQIEPFINFYLIFKSLFLFLYAVCFWGKTPVAFFWFFLMPFFTTAIYSQRTSIYWILYTLVLIVLTIVCSDYIERLPIYKHIVVLPANGIMLINIFSLISILYFIALGSYFSRKIHMLDTRNSLTYLQPMHDLESDNYVDGSSNDQNDENDEKLKMLYKEILDYFQKYEPFRNSDFSTTHLANALHTNVTYISKSIKFNANTNFTTFVNKYRINLVKELIDNNVLEKHSLLYLYTSAGFRHQSTFNKVFKQIEGVTPTEYVKVKAENNTYAQDEKQLSEKI</sequence>
<feature type="transmembrane region" description="Helical" evidence="4">
    <location>
        <begin position="101"/>
        <end position="119"/>
    </location>
</feature>
<dbReference type="SUPFAM" id="SSF46689">
    <property type="entry name" value="Homeodomain-like"/>
    <property type="match status" value="1"/>
</dbReference>
<dbReference type="InterPro" id="IPR018060">
    <property type="entry name" value="HTH_AraC"/>
</dbReference>
<protein>
    <submittedName>
        <fullName evidence="6">Helix-turn-helix domain-containing protein</fullName>
    </submittedName>
</protein>
<dbReference type="InterPro" id="IPR009057">
    <property type="entry name" value="Homeodomain-like_sf"/>
</dbReference>
<organism evidence="6 7">
    <name type="scientific">Chryseobacterium contaminans</name>
    <dbReference type="NCBI Taxonomy" id="1423959"/>
    <lineage>
        <taxon>Bacteria</taxon>
        <taxon>Pseudomonadati</taxon>
        <taxon>Bacteroidota</taxon>
        <taxon>Flavobacteriia</taxon>
        <taxon>Flavobacteriales</taxon>
        <taxon>Weeksellaceae</taxon>
        <taxon>Chryseobacterium group</taxon>
        <taxon>Chryseobacterium</taxon>
    </lineage>
</organism>
<evidence type="ECO:0000313" key="6">
    <source>
        <dbReference type="EMBL" id="SHK83690.1"/>
    </source>
</evidence>
<dbReference type="Gene3D" id="1.10.10.60">
    <property type="entry name" value="Homeodomain-like"/>
    <property type="match status" value="1"/>
</dbReference>
<feature type="domain" description="HTH araC/xylS-type" evidence="5">
    <location>
        <begin position="205"/>
        <end position="309"/>
    </location>
</feature>
<dbReference type="PROSITE" id="PS01124">
    <property type="entry name" value="HTH_ARAC_FAMILY_2"/>
    <property type="match status" value="1"/>
</dbReference>
<keyword evidence="1" id="KW-0805">Transcription regulation</keyword>
<evidence type="ECO:0000256" key="1">
    <source>
        <dbReference type="ARBA" id="ARBA00023015"/>
    </source>
</evidence>
<evidence type="ECO:0000256" key="4">
    <source>
        <dbReference type="SAM" id="Phobius"/>
    </source>
</evidence>
<keyword evidence="4" id="KW-1133">Transmembrane helix</keyword>
<evidence type="ECO:0000256" key="2">
    <source>
        <dbReference type="ARBA" id="ARBA00023125"/>
    </source>
</evidence>
<evidence type="ECO:0000259" key="5">
    <source>
        <dbReference type="PROSITE" id="PS01124"/>
    </source>
</evidence>
<dbReference type="EMBL" id="FRBM01000001">
    <property type="protein sequence ID" value="SHK83690.1"/>
    <property type="molecule type" value="Genomic_DNA"/>
</dbReference>
<dbReference type="AlphaFoldDB" id="A0A1M6VQB3"/>
<keyword evidence="4" id="KW-0472">Membrane</keyword>
<dbReference type="PANTHER" id="PTHR43280">
    <property type="entry name" value="ARAC-FAMILY TRANSCRIPTIONAL REGULATOR"/>
    <property type="match status" value="1"/>
</dbReference>
<keyword evidence="2" id="KW-0238">DNA-binding</keyword>
<proteinExistence type="predicted"/>
<accession>A0A1M6VQB3</accession>
<dbReference type="GO" id="GO:0003700">
    <property type="term" value="F:DNA-binding transcription factor activity"/>
    <property type="evidence" value="ECO:0007669"/>
    <property type="project" value="InterPro"/>
</dbReference>
<dbReference type="Pfam" id="PF12833">
    <property type="entry name" value="HTH_18"/>
    <property type="match status" value="1"/>
</dbReference>
<keyword evidence="4" id="KW-0812">Transmembrane</keyword>
<evidence type="ECO:0000256" key="3">
    <source>
        <dbReference type="ARBA" id="ARBA00023163"/>
    </source>
</evidence>
<keyword evidence="3" id="KW-0804">Transcription</keyword>
<evidence type="ECO:0000313" key="7">
    <source>
        <dbReference type="Proteomes" id="UP000184069"/>
    </source>
</evidence>
<dbReference type="PANTHER" id="PTHR43280:SF28">
    <property type="entry name" value="HTH-TYPE TRANSCRIPTIONAL ACTIVATOR RHAS"/>
    <property type="match status" value="1"/>
</dbReference>
<feature type="transmembrane region" description="Helical" evidence="4">
    <location>
        <begin position="131"/>
        <end position="157"/>
    </location>
</feature>
<dbReference type="GO" id="GO:0043565">
    <property type="term" value="F:sequence-specific DNA binding"/>
    <property type="evidence" value="ECO:0007669"/>
    <property type="project" value="InterPro"/>
</dbReference>
<dbReference type="SMART" id="SM00342">
    <property type="entry name" value="HTH_ARAC"/>
    <property type="match status" value="1"/>
</dbReference>
<name>A0A1M6VQB3_9FLAO</name>
<dbReference type="STRING" id="1423959.SAMN05444407_101317"/>
<reference evidence="6 7" key="1">
    <citation type="submission" date="2016-11" db="EMBL/GenBank/DDBJ databases">
        <authorList>
            <person name="Jaros S."/>
            <person name="Januszkiewicz K."/>
            <person name="Wedrychowicz H."/>
        </authorList>
    </citation>
    <scope>NUCLEOTIDE SEQUENCE [LARGE SCALE GENOMIC DNA]</scope>
    <source>
        <strain evidence="6 7">DSM 27621</strain>
    </source>
</reference>
<gene>
    <name evidence="6" type="ORF">SAMN05444407_101317</name>
</gene>